<feature type="compositionally biased region" description="Polar residues" evidence="1">
    <location>
        <begin position="432"/>
        <end position="468"/>
    </location>
</feature>
<evidence type="ECO:0000313" key="4">
    <source>
        <dbReference type="Proteomes" id="UP000694700"/>
    </source>
</evidence>
<accession>A0A8C1ZE92</accession>
<dbReference type="AlphaFoldDB" id="A0A8C1ZE92"/>
<evidence type="ECO:0000313" key="3">
    <source>
        <dbReference type="Ensembl" id="ENSCCRP00015073395.1"/>
    </source>
</evidence>
<feature type="compositionally biased region" description="Low complexity" evidence="1">
    <location>
        <begin position="302"/>
        <end position="313"/>
    </location>
</feature>
<feature type="region of interest" description="Disordered" evidence="1">
    <location>
        <begin position="166"/>
        <end position="189"/>
    </location>
</feature>
<feature type="compositionally biased region" description="Polar residues" evidence="1">
    <location>
        <begin position="332"/>
        <end position="347"/>
    </location>
</feature>
<feature type="compositionally biased region" description="Low complexity" evidence="1">
    <location>
        <begin position="166"/>
        <end position="187"/>
    </location>
</feature>
<feature type="compositionally biased region" description="Low complexity" evidence="1">
    <location>
        <begin position="261"/>
        <end position="283"/>
    </location>
</feature>
<feature type="compositionally biased region" description="Polar residues" evidence="1">
    <location>
        <begin position="247"/>
        <end position="260"/>
    </location>
</feature>
<feature type="region of interest" description="Disordered" evidence="1">
    <location>
        <begin position="375"/>
        <end position="498"/>
    </location>
</feature>
<feature type="region of interest" description="Disordered" evidence="1">
    <location>
        <begin position="232"/>
        <end position="347"/>
    </location>
</feature>
<feature type="signal peptide" evidence="2">
    <location>
        <begin position="1"/>
        <end position="21"/>
    </location>
</feature>
<proteinExistence type="predicted"/>
<feature type="compositionally biased region" description="Low complexity" evidence="1">
    <location>
        <begin position="396"/>
        <end position="411"/>
    </location>
</feature>
<dbReference type="Proteomes" id="UP000694700">
    <property type="component" value="Unplaced"/>
</dbReference>
<protein>
    <submittedName>
        <fullName evidence="3">Uncharacterized protein</fullName>
    </submittedName>
</protein>
<organism evidence="3 4">
    <name type="scientific">Cyprinus carpio</name>
    <name type="common">Common carp</name>
    <dbReference type="NCBI Taxonomy" id="7962"/>
    <lineage>
        <taxon>Eukaryota</taxon>
        <taxon>Metazoa</taxon>
        <taxon>Chordata</taxon>
        <taxon>Craniata</taxon>
        <taxon>Vertebrata</taxon>
        <taxon>Euteleostomi</taxon>
        <taxon>Actinopterygii</taxon>
        <taxon>Neopterygii</taxon>
        <taxon>Teleostei</taxon>
        <taxon>Ostariophysi</taxon>
        <taxon>Cypriniformes</taxon>
        <taxon>Cyprinidae</taxon>
        <taxon>Cyprininae</taxon>
        <taxon>Cyprinus</taxon>
    </lineage>
</organism>
<feature type="compositionally biased region" description="Polar residues" evidence="1">
    <location>
        <begin position="382"/>
        <end position="395"/>
    </location>
</feature>
<evidence type="ECO:0000256" key="1">
    <source>
        <dbReference type="SAM" id="MobiDB-lite"/>
    </source>
</evidence>
<feature type="chain" id="PRO_5034858914" evidence="2">
    <location>
        <begin position="22"/>
        <end position="498"/>
    </location>
</feature>
<dbReference type="Ensembl" id="ENSCCRT00015075779.1">
    <property type="protein sequence ID" value="ENSCCRP00015073395.1"/>
    <property type="gene ID" value="ENSCCRG00015029731.1"/>
</dbReference>
<evidence type="ECO:0000256" key="2">
    <source>
        <dbReference type="SAM" id="SignalP"/>
    </source>
</evidence>
<sequence length="498" mass="52945">MEDTTIRFLSISLALLSLCVSGRIGSVDGFVRSGEYPGYYAAGPPLQDVVKTENSSWYGEGDVSDSIKPLRSKNIPYSAAVSGVYGSVSYSPQTVSFGSGPVTSVHKFGSDTNARNQLQGSLISLAGSGSLVSGSVATALGTSVNSESVPQPVQLGSQTLVQTSSESVVTSSQQPMQASSQSSAQQPFIKPQKGRLVEVGSKLSFGSRPVQTSSSGFIFKPVQQLNRSSLPGYQLVQGSHGSHYESRVQSSSAQPTQASYQPMAQSSGQQSAQASHQSMQQPSGQKPGLTRYQPVSQPSGLQSAQTSYQSAQTRYQFVPRPSGQKPGLTRYQPVSQPSGLQSAQTGYQSVPQPIGLQSAQTSYQSAQTRYQFVPRPSGQKLGLTQYQPVSQPSGLQSAQASYQSAEAHYQSVSQPSGQSVYLQPGFQLPSMPDQSSYASLSSFGSQPLEQPANVQLASSYESVSQQPDLQDIAPLHPQTTQNERLSPGMLRQLQQVKS</sequence>
<reference evidence="3" key="1">
    <citation type="submission" date="2025-08" db="UniProtKB">
        <authorList>
            <consortium name="Ensembl"/>
        </authorList>
    </citation>
    <scope>IDENTIFICATION</scope>
</reference>
<keyword evidence="2" id="KW-0732">Signal</keyword>
<feature type="compositionally biased region" description="Polar residues" evidence="1">
    <location>
        <begin position="412"/>
        <end position="421"/>
    </location>
</feature>
<name>A0A8C1ZE92_CYPCA</name>